<sequence>MRIHPYTALAMVEERRRIRRCSSVSIRNSSSSSTSVGHSAIVPLHSSAYFLDDDKDPSHNDSSS</sequence>
<comment type="caution">
    <text evidence="1">The sequence shown here is derived from an EMBL/GenBank/DDBJ whole genome shotgun (WGS) entry which is preliminary data.</text>
</comment>
<reference evidence="1" key="2">
    <citation type="submission" date="2020-06" db="EMBL/GenBank/DDBJ databases">
        <title>Helianthus annuus Genome sequencing and assembly Release 2.</title>
        <authorList>
            <person name="Gouzy J."/>
            <person name="Langlade N."/>
            <person name="Munos S."/>
        </authorList>
    </citation>
    <scope>NUCLEOTIDE SEQUENCE</scope>
    <source>
        <tissue evidence="1">Leaves</tissue>
    </source>
</reference>
<organism evidence="1 2">
    <name type="scientific">Helianthus annuus</name>
    <name type="common">Common sunflower</name>
    <dbReference type="NCBI Taxonomy" id="4232"/>
    <lineage>
        <taxon>Eukaryota</taxon>
        <taxon>Viridiplantae</taxon>
        <taxon>Streptophyta</taxon>
        <taxon>Embryophyta</taxon>
        <taxon>Tracheophyta</taxon>
        <taxon>Spermatophyta</taxon>
        <taxon>Magnoliopsida</taxon>
        <taxon>eudicotyledons</taxon>
        <taxon>Gunneridae</taxon>
        <taxon>Pentapetalae</taxon>
        <taxon>asterids</taxon>
        <taxon>campanulids</taxon>
        <taxon>Asterales</taxon>
        <taxon>Asteraceae</taxon>
        <taxon>Asteroideae</taxon>
        <taxon>Heliantheae alliance</taxon>
        <taxon>Heliantheae</taxon>
        <taxon>Helianthus</taxon>
    </lineage>
</organism>
<dbReference type="Gramene" id="mRNA:HanXRQr2_Chr15g0683841">
    <property type="protein sequence ID" value="mRNA:HanXRQr2_Chr15g0683841"/>
    <property type="gene ID" value="HanXRQr2_Chr15g0683841"/>
</dbReference>
<dbReference type="AlphaFoldDB" id="A0A9K3H1H1"/>
<reference evidence="1" key="1">
    <citation type="journal article" date="2017" name="Nature">
        <title>The sunflower genome provides insights into oil metabolism, flowering and Asterid evolution.</title>
        <authorList>
            <person name="Badouin H."/>
            <person name="Gouzy J."/>
            <person name="Grassa C.J."/>
            <person name="Murat F."/>
            <person name="Staton S.E."/>
            <person name="Cottret L."/>
            <person name="Lelandais-Briere C."/>
            <person name="Owens G.L."/>
            <person name="Carrere S."/>
            <person name="Mayjonade B."/>
            <person name="Legrand L."/>
            <person name="Gill N."/>
            <person name="Kane N.C."/>
            <person name="Bowers J.E."/>
            <person name="Hubner S."/>
            <person name="Bellec A."/>
            <person name="Berard A."/>
            <person name="Berges H."/>
            <person name="Blanchet N."/>
            <person name="Boniface M.C."/>
            <person name="Brunel D."/>
            <person name="Catrice O."/>
            <person name="Chaidir N."/>
            <person name="Claudel C."/>
            <person name="Donnadieu C."/>
            <person name="Faraut T."/>
            <person name="Fievet G."/>
            <person name="Helmstetter N."/>
            <person name="King M."/>
            <person name="Knapp S.J."/>
            <person name="Lai Z."/>
            <person name="Le Paslier M.C."/>
            <person name="Lippi Y."/>
            <person name="Lorenzon L."/>
            <person name="Mandel J.R."/>
            <person name="Marage G."/>
            <person name="Marchand G."/>
            <person name="Marquand E."/>
            <person name="Bret-Mestries E."/>
            <person name="Morien E."/>
            <person name="Nambeesan S."/>
            <person name="Nguyen T."/>
            <person name="Pegot-Espagnet P."/>
            <person name="Pouilly N."/>
            <person name="Raftis F."/>
            <person name="Sallet E."/>
            <person name="Schiex T."/>
            <person name="Thomas J."/>
            <person name="Vandecasteele C."/>
            <person name="Vares D."/>
            <person name="Vear F."/>
            <person name="Vautrin S."/>
            <person name="Crespi M."/>
            <person name="Mangin B."/>
            <person name="Burke J.M."/>
            <person name="Salse J."/>
            <person name="Munos S."/>
            <person name="Vincourt P."/>
            <person name="Rieseberg L.H."/>
            <person name="Langlade N.B."/>
        </authorList>
    </citation>
    <scope>NUCLEOTIDE SEQUENCE</scope>
    <source>
        <tissue evidence="1">Leaves</tissue>
    </source>
</reference>
<evidence type="ECO:0000313" key="1">
    <source>
        <dbReference type="EMBL" id="KAF5763735.1"/>
    </source>
</evidence>
<dbReference type="EMBL" id="MNCJ02000330">
    <property type="protein sequence ID" value="KAF5763735.1"/>
    <property type="molecule type" value="Genomic_DNA"/>
</dbReference>
<protein>
    <submittedName>
        <fullName evidence="1">Uncharacterized protein</fullName>
    </submittedName>
</protein>
<name>A0A9K3H1H1_HELAN</name>
<evidence type="ECO:0000313" key="2">
    <source>
        <dbReference type="Proteomes" id="UP000215914"/>
    </source>
</evidence>
<gene>
    <name evidence="1" type="ORF">HanXRQr2_Chr15g0683841</name>
</gene>
<dbReference type="Proteomes" id="UP000215914">
    <property type="component" value="Unassembled WGS sequence"/>
</dbReference>
<keyword evidence="2" id="KW-1185">Reference proteome</keyword>
<accession>A0A9K3H1H1</accession>
<proteinExistence type="predicted"/>